<keyword evidence="2" id="KW-1185">Reference proteome</keyword>
<proteinExistence type="predicted"/>
<comment type="caution">
    <text evidence="1">The sequence shown here is derived from an EMBL/GenBank/DDBJ whole genome shotgun (WGS) entry which is preliminary data.</text>
</comment>
<sequence length="198" mass="21948">MKSSIAIPAPTYALCFHDRNGHRKYLWPFILLVLLSSGCTTSKFSSYVPGKAIAASGESFSRTELGLVAFANHITGLSRSQLTKEQTLAEQRYRADKDGYNTLWLSIVLMQSPATQQRATTLLRDYLKHAPAAAHRRPGQFTGGSDSYATLAEFLLNNAGQYQQLASENLSLRQKIEKLMYIENSFNHPGAKTLSTSQ</sequence>
<evidence type="ECO:0000313" key="2">
    <source>
        <dbReference type="Proteomes" id="UP000765845"/>
    </source>
</evidence>
<name>A0ABX1GCY8_9GAMM</name>
<dbReference type="RefSeq" id="WP_168449576.1">
    <property type="nucleotide sequence ID" value="NZ_JAAWWK010000002.1"/>
</dbReference>
<reference evidence="1 2" key="1">
    <citation type="submission" date="2020-04" db="EMBL/GenBank/DDBJ databases">
        <authorList>
            <person name="Yoon J."/>
        </authorList>
    </citation>
    <scope>NUCLEOTIDE SEQUENCE [LARGE SCALE GENOMIC DNA]</scope>
    <source>
        <strain evidence="1 2">KMU-166</strain>
    </source>
</reference>
<gene>
    <name evidence="1" type="ORF">HCU74_06375</name>
</gene>
<protein>
    <submittedName>
        <fullName evidence="1">Uncharacterized protein</fullName>
    </submittedName>
</protein>
<evidence type="ECO:0000313" key="1">
    <source>
        <dbReference type="EMBL" id="NKI17045.1"/>
    </source>
</evidence>
<dbReference type="EMBL" id="JAAWWK010000002">
    <property type="protein sequence ID" value="NKI17045.1"/>
    <property type="molecule type" value="Genomic_DNA"/>
</dbReference>
<accession>A0ABX1GCY8</accession>
<dbReference type="Proteomes" id="UP000765845">
    <property type="component" value="Unassembled WGS sequence"/>
</dbReference>
<organism evidence="1 2">
    <name type="scientific">Spongiibacter thalassae</name>
    <dbReference type="NCBI Taxonomy" id="2721624"/>
    <lineage>
        <taxon>Bacteria</taxon>
        <taxon>Pseudomonadati</taxon>
        <taxon>Pseudomonadota</taxon>
        <taxon>Gammaproteobacteria</taxon>
        <taxon>Cellvibrionales</taxon>
        <taxon>Spongiibacteraceae</taxon>
        <taxon>Spongiibacter</taxon>
    </lineage>
</organism>